<evidence type="ECO:0000256" key="2">
    <source>
        <dbReference type="ARBA" id="ARBA00022729"/>
    </source>
</evidence>
<dbReference type="EMBL" id="CP002588">
    <property type="protein sequence ID" value="AEA47744.1"/>
    <property type="molecule type" value="Genomic_DNA"/>
</dbReference>
<dbReference type="RefSeq" id="WP_013684400.1">
    <property type="nucleotide sequence ID" value="NC_015320.1"/>
</dbReference>
<dbReference type="Gene3D" id="3.40.190.10">
    <property type="entry name" value="Periplasmic binding protein-like II"/>
    <property type="match status" value="2"/>
</dbReference>
<reference evidence="3 4" key="1">
    <citation type="submission" date="2011-03" db="EMBL/GenBank/DDBJ databases">
        <title>The complete genome of Archaeoglobus veneficus SNP6.</title>
        <authorList>
            <consortium name="US DOE Joint Genome Institute (JGI-PGF)"/>
            <person name="Lucas S."/>
            <person name="Copeland A."/>
            <person name="Lapidus A."/>
            <person name="Bruce D."/>
            <person name="Goodwin L."/>
            <person name="Pitluck S."/>
            <person name="Kyrpides N."/>
            <person name="Mavromatis K."/>
            <person name="Pagani I."/>
            <person name="Ivanova N."/>
            <person name="Mikhailova N."/>
            <person name="Lu M."/>
            <person name="Detter J.C."/>
            <person name="Tapia R."/>
            <person name="Han C."/>
            <person name="Land M."/>
            <person name="Hauser L."/>
            <person name="Markowitz V."/>
            <person name="Cheng J.-F."/>
            <person name="Hugenholtz P."/>
            <person name="Woyke T."/>
            <person name="Wu D."/>
            <person name="Spring S."/>
            <person name="Brambilla E."/>
            <person name="Klenk H.-P."/>
            <person name="Eisen J.A."/>
        </authorList>
    </citation>
    <scope>NUCLEOTIDE SEQUENCE [LARGE SCALE GENOMIC DNA]</scope>
    <source>
        <strain>SNP6</strain>
    </source>
</reference>
<dbReference type="PANTHER" id="PTHR30632">
    <property type="entry name" value="MOLYBDATE-BINDING PERIPLASMIC PROTEIN"/>
    <property type="match status" value="1"/>
</dbReference>
<keyword evidence="2" id="KW-0732">Signal</keyword>
<dbReference type="Proteomes" id="UP000008136">
    <property type="component" value="Chromosome"/>
</dbReference>
<evidence type="ECO:0000313" key="4">
    <source>
        <dbReference type="Proteomes" id="UP000008136"/>
    </source>
</evidence>
<dbReference type="PROSITE" id="PS51257">
    <property type="entry name" value="PROKAR_LIPOPROTEIN"/>
    <property type="match status" value="1"/>
</dbReference>
<dbReference type="InterPro" id="IPR022498">
    <property type="entry name" value="ABC_trnspt_W-bd_WtpA"/>
</dbReference>
<dbReference type="CDD" id="cd13540">
    <property type="entry name" value="PBP2_ModA_WtpA"/>
    <property type="match status" value="1"/>
</dbReference>
<dbReference type="GeneID" id="10394876"/>
<sequence>MRACVIVLLLVIAALLAGCAQDIQDAEKMASDTGQASGSESTEKVVLKVFHAGSLTEPMKAFKKAFEEKYPNVEVQCEAAGSAATIRKVTELGRTADIVASADYTLIPKMMYPEYADWTIMFAKNQIVLAYTDKSKYADEINSENWYQILRRPDVKFGFSNPNDDPCGYRSQMVLQLAEFYYNDSTIYDDLVAKHSNLKFVEENGTYVLRMPKSEDINPDTSKLMIRSMEMELIHGIETGEIDYYFIYRSVAQQHGHKFVELPPQIDLSSAEYADIYKKVKVVLANGKEVVGKPIIYGITIPKNAEHKDYAKKFVELVISEEGQKILEELGQPPVVPAGVDNADKLPENLKKYVKP</sequence>
<dbReference type="GO" id="GO:0015689">
    <property type="term" value="P:molybdate ion transport"/>
    <property type="evidence" value="ECO:0007669"/>
    <property type="project" value="TreeGrafter"/>
</dbReference>
<comment type="similarity">
    <text evidence="1">Belongs to the bacterial solute-binding protein 1 family. WtpA subfamily.</text>
</comment>
<dbReference type="AlphaFoldDB" id="F2KQL1"/>
<dbReference type="NCBIfam" id="TIGR03730">
    <property type="entry name" value="tungstate_WtpA"/>
    <property type="match status" value="1"/>
</dbReference>
<dbReference type="OrthoDB" id="7820at2157"/>
<dbReference type="SUPFAM" id="SSF53850">
    <property type="entry name" value="Periplasmic binding protein-like II"/>
    <property type="match status" value="1"/>
</dbReference>
<dbReference type="STRING" id="693661.Arcve_1747"/>
<organism evidence="3 4">
    <name type="scientific">Archaeoglobus veneficus (strain DSM 11195 / SNP6)</name>
    <dbReference type="NCBI Taxonomy" id="693661"/>
    <lineage>
        <taxon>Archaea</taxon>
        <taxon>Methanobacteriati</taxon>
        <taxon>Methanobacteriota</taxon>
        <taxon>Archaeoglobi</taxon>
        <taxon>Archaeoglobales</taxon>
        <taxon>Archaeoglobaceae</taxon>
        <taxon>Archaeoglobus</taxon>
    </lineage>
</organism>
<proteinExistence type="inferred from homology"/>
<evidence type="ECO:0000256" key="1">
    <source>
        <dbReference type="ARBA" id="ARBA00009438"/>
    </source>
</evidence>
<dbReference type="GO" id="GO:0030973">
    <property type="term" value="F:molybdate ion binding"/>
    <property type="evidence" value="ECO:0007669"/>
    <property type="project" value="TreeGrafter"/>
</dbReference>
<dbReference type="Pfam" id="PF13531">
    <property type="entry name" value="SBP_bac_11"/>
    <property type="match status" value="1"/>
</dbReference>
<evidence type="ECO:0000313" key="3">
    <source>
        <dbReference type="EMBL" id="AEA47744.1"/>
    </source>
</evidence>
<accession>F2KQL1</accession>
<dbReference type="InterPro" id="IPR050682">
    <property type="entry name" value="ModA/WtpA"/>
</dbReference>
<keyword evidence="4" id="KW-1185">Reference proteome</keyword>
<dbReference type="KEGG" id="ave:Arcve_1747"/>
<dbReference type="eggNOG" id="arCOG00219">
    <property type="taxonomic scope" value="Archaea"/>
</dbReference>
<dbReference type="FunFam" id="3.40.190.10:FF:000440">
    <property type="entry name" value="Uncharacterized solute-binding protein MA_0280"/>
    <property type="match status" value="1"/>
</dbReference>
<dbReference type="NCBIfam" id="NF003196">
    <property type="entry name" value="PRK04168.1"/>
    <property type="match status" value="1"/>
</dbReference>
<dbReference type="HOGENOM" id="CLU_055936_0_0_2"/>
<dbReference type="GO" id="GO:1901359">
    <property type="term" value="F:tungstate binding"/>
    <property type="evidence" value="ECO:0007669"/>
    <property type="project" value="InterPro"/>
</dbReference>
<dbReference type="PANTHER" id="PTHR30632:SF16">
    <property type="entry name" value="MOLYBDATE_TUNGSTATE-BINDING PROTEIN WTPA"/>
    <property type="match status" value="1"/>
</dbReference>
<name>F2KQL1_ARCVS</name>
<gene>
    <name evidence="3" type="ordered locus">Arcve_1747</name>
</gene>
<protein>
    <submittedName>
        <fullName evidence="3">Tungstate ABC transporter binding protein WtpA</fullName>
    </submittedName>
</protein>